<gene>
    <name evidence="5" type="ORF">QBC34DRAFT_496988</name>
</gene>
<keyword evidence="1" id="KW-0677">Repeat</keyword>
<dbReference type="Gene3D" id="1.25.40.20">
    <property type="entry name" value="Ankyrin repeat-containing domain"/>
    <property type="match status" value="3"/>
</dbReference>
<feature type="repeat" description="ANK" evidence="3">
    <location>
        <begin position="244"/>
        <end position="276"/>
    </location>
</feature>
<evidence type="ECO:0000313" key="5">
    <source>
        <dbReference type="EMBL" id="KAK4446255.1"/>
    </source>
</evidence>
<feature type="repeat" description="ANK" evidence="3">
    <location>
        <begin position="607"/>
        <end position="639"/>
    </location>
</feature>
<reference evidence="5" key="2">
    <citation type="submission" date="2023-05" db="EMBL/GenBank/DDBJ databases">
        <authorList>
            <consortium name="Lawrence Berkeley National Laboratory"/>
            <person name="Steindorff A."/>
            <person name="Hensen N."/>
            <person name="Bonometti L."/>
            <person name="Westerberg I."/>
            <person name="Brannstrom I.O."/>
            <person name="Guillou S."/>
            <person name="Cros-Aarteil S."/>
            <person name="Calhoun S."/>
            <person name="Haridas S."/>
            <person name="Kuo A."/>
            <person name="Mondo S."/>
            <person name="Pangilinan J."/>
            <person name="Riley R."/>
            <person name="Labutti K."/>
            <person name="Andreopoulos B."/>
            <person name="Lipzen A."/>
            <person name="Chen C."/>
            <person name="Yanf M."/>
            <person name="Daum C."/>
            <person name="Ng V."/>
            <person name="Clum A."/>
            <person name="Ohm R."/>
            <person name="Martin F."/>
            <person name="Silar P."/>
            <person name="Natvig D."/>
            <person name="Lalanne C."/>
            <person name="Gautier V."/>
            <person name="Ament-Velasquez S.L."/>
            <person name="Kruys A."/>
            <person name="Hutchinson M.I."/>
            <person name="Powell A.J."/>
            <person name="Barry K."/>
            <person name="Miller A.N."/>
            <person name="Grigoriev I.V."/>
            <person name="Debuchy R."/>
            <person name="Gladieux P."/>
            <person name="Thoren M.H."/>
            <person name="Johannesson H."/>
        </authorList>
    </citation>
    <scope>NUCLEOTIDE SEQUENCE</scope>
    <source>
        <strain evidence="5">PSN243</strain>
    </source>
</reference>
<dbReference type="EMBL" id="MU865958">
    <property type="protein sequence ID" value="KAK4446255.1"/>
    <property type="molecule type" value="Genomic_DNA"/>
</dbReference>
<evidence type="ECO:0000256" key="1">
    <source>
        <dbReference type="ARBA" id="ARBA00022737"/>
    </source>
</evidence>
<feature type="repeat" description="ANK" evidence="3">
    <location>
        <begin position="310"/>
        <end position="342"/>
    </location>
</feature>
<accession>A0AAV9GFV2</accession>
<evidence type="ECO:0000313" key="6">
    <source>
        <dbReference type="Proteomes" id="UP001321760"/>
    </source>
</evidence>
<proteinExistence type="predicted"/>
<reference evidence="5" key="1">
    <citation type="journal article" date="2023" name="Mol. Phylogenet. Evol.">
        <title>Genome-scale phylogeny and comparative genomics of the fungal order Sordariales.</title>
        <authorList>
            <person name="Hensen N."/>
            <person name="Bonometti L."/>
            <person name="Westerberg I."/>
            <person name="Brannstrom I.O."/>
            <person name="Guillou S."/>
            <person name="Cros-Aarteil S."/>
            <person name="Calhoun S."/>
            <person name="Haridas S."/>
            <person name="Kuo A."/>
            <person name="Mondo S."/>
            <person name="Pangilinan J."/>
            <person name="Riley R."/>
            <person name="LaButti K."/>
            <person name="Andreopoulos B."/>
            <person name="Lipzen A."/>
            <person name="Chen C."/>
            <person name="Yan M."/>
            <person name="Daum C."/>
            <person name="Ng V."/>
            <person name="Clum A."/>
            <person name="Steindorff A."/>
            <person name="Ohm R.A."/>
            <person name="Martin F."/>
            <person name="Silar P."/>
            <person name="Natvig D.O."/>
            <person name="Lalanne C."/>
            <person name="Gautier V."/>
            <person name="Ament-Velasquez S.L."/>
            <person name="Kruys A."/>
            <person name="Hutchinson M.I."/>
            <person name="Powell A.J."/>
            <person name="Barry K."/>
            <person name="Miller A.N."/>
            <person name="Grigoriev I.V."/>
            <person name="Debuchy R."/>
            <person name="Gladieux P."/>
            <person name="Hiltunen Thoren M."/>
            <person name="Johannesson H."/>
        </authorList>
    </citation>
    <scope>NUCLEOTIDE SEQUENCE</scope>
    <source>
        <strain evidence="5">PSN243</strain>
    </source>
</reference>
<sequence>MAVDPLSITTAIITLGNTLERAINLLNDIQDAPQKVIDIKKDCNLTQGVLKSIRRQLRATEVVLPTLHIQGNEDEDAGVNLANLLRDNVDQLQLDLNSLLEELERLDRSGNSESRIYGWISRGVLGFRMSYLVGMQRKIVTKRGQLQLVQSSLQLEVNSRVNLERQVHHDDMAAMLIGMLRLFDPTSNIMPIARRMSTASGASSPRARDGRERLMRAVKRGRRHDAEVLLRDIWADPNFLDDQDGLSPLCVAAINGDLAMIEVLLQHGALVDRCSRDLASPLMFALLYSHPVAALALIRRGADISHTDSRNSSALHFAVHRNFYAVVQVLLRNGADPNLRDIDGRTPLREAVSRDDREIQPQDTSVLRILLEPNRHGIAADPLLGTHEHNYNPVHHAARNGHLADLIVLTDPKYTVDTPTCSAPDSENHTPLWFASHGGHIHIINHLLTICPQDANTPSRDPENPTPLMALAFSKYASPDAILDGASALLTAGADPNARNSHGLTLLHRLASNDNTPLLSLLLSHGADPSLPDNTGKLALHHAASAGNEDALTTLLQHEPQTHPSPSVNAPDNESRTPLMLAAASGHDYIIHTLLHHSADPNLVDIRGCTAFYLACAWGHILTASLLLGAGADINCANEKGNTALHAAVRMGRREVVRWLLRMDLEASGEGHRY</sequence>
<dbReference type="Proteomes" id="UP001321760">
    <property type="component" value="Unassembled WGS sequence"/>
</dbReference>
<organism evidence="5 6">
    <name type="scientific">Podospora aff. communis PSN243</name>
    <dbReference type="NCBI Taxonomy" id="3040156"/>
    <lineage>
        <taxon>Eukaryota</taxon>
        <taxon>Fungi</taxon>
        <taxon>Dikarya</taxon>
        <taxon>Ascomycota</taxon>
        <taxon>Pezizomycotina</taxon>
        <taxon>Sordariomycetes</taxon>
        <taxon>Sordariomycetidae</taxon>
        <taxon>Sordariales</taxon>
        <taxon>Podosporaceae</taxon>
        <taxon>Podospora</taxon>
    </lineage>
</organism>
<feature type="coiled-coil region" evidence="4">
    <location>
        <begin position="82"/>
        <end position="109"/>
    </location>
</feature>
<comment type="caution">
    <text evidence="5">The sequence shown here is derived from an EMBL/GenBank/DDBJ whole genome shotgun (WGS) entry which is preliminary data.</text>
</comment>
<keyword evidence="6" id="KW-1185">Reference proteome</keyword>
<dbReference type="PROSITE" id="PS50297">
    <property type="entry name" value="ANK_REP_REGION"/>
    <property type="match status" value="6"/>
</dbReference>
<protein>
    <submittedName>
        <fullName evidence="5">Ankyrin repeat-containing domain protein</fullName>
    </submittedName>
</protein>
<dbReference type="PROSITE" id="PS50088">
    <property type="entry name" value="ANK_REPEAT"/>
    <property type="match status" value="6"/>
</dbReference>
<dbReference type="SUPFAM" id="SSF48403">
    <property type="entry name" value="Ankyrin repeat"/>
    <property type="match status" value="2"/>
</dbReference>
<feature type="repeat" description="ANK" evidence="3">
    <location>
        <begin position="574"/>
        <end position="606"/>
    </location>
</feature>
<evidence type="ECO:0000256" key="2">
    <source>
        <dbReference type="ARBA" id="ARBA00023043"/>
    </source>
</evidence>
<dbReference type="SMART" id="SM00248">
    <property type="entry name" value="ANK"/>
    <property type="match status" value="13"/>
</dbReference>
<keyword evidence="4" id="KW-0175">Coiled coil</keyword>
<keyword evidence="2 3" id="KW-0040">ANK repeat</keyword>
<dbReference type="InterPro" id="IPR002110">
    <property type="entry name" value="Ankyrin_rpt"/>
</dbReference>
<feature type="repeat" description="ANK" evidence="3">
    <location>
        <begin position="502"/>
        <end position="534"/>
    </location>
</feature>
<dbReference type="Pfam" id="PF12796">
    <property type="entry name" value="Ank_2"/>
    <property type="match status" value="4"/>
</dbReference>
<dbReference type="AlphaFoldDB" id="A0AAV9GFV2"/>
<name>A0AAV9GFV2_9PEZI</name>
<evidence type="ECO:0000256" key="4">
    <source>
        <dbReference type="SAM" id="Coils"/>
    </source>
</evidence>
<evidence type="ECO:0000256" key="3">
    <source>
        <dbReference type="PROSITE-ProRule" id="PRU00023"/>
    </source>
</evidence>
<dbReference type="PANTHER" id="PTHR24173">
    <property type="entry name" value="ANKYRIN REPEAT CONTAINING"/>
    <property type="match status" value="1"/>
</dbReference>
<dbReference type="PANTHER" id="PTHR24173:SF74">
    <property type="entry name" value="ANKYRIN REPEAT DOMAIN-CONTAINING PROTEIN 16"/>
    <property type="match status" value="1"/>
</dbReference>
<dbReference type="InterPro" id="IPR036770">
    <property type="entry name" value="Ankyrin_rpt-contain_sf"/>
</dbReference>
<feature type="repeat" description="ANK" evidence="3">
    <location>
        <begin position="640"/>
        <end position="672"/>
    </location>
</feature>